<dbReference type="PANTHER" id="PTHR30476:SF0">
    <property type="entry name" value="UPF0234 PROTEIN YAJQ"/>
    <property type="match status" value="1"/>
</dbReference>
<keyword evidence="1 3" id="KW-0547">Nucleotide-binding</keyword>
<protein>
    <recommendedName>
        <fullName evidence="3">Nucleotide-binding protein SP90_06295</fullName>
    </recommendedName>
</protein>
<dbReference type="EMBL" id="JXMS01000008">
    <property type="protein sequence ID" value="OBQ54072.1"/>
    <property type="molecule type" value="Genomic_DNA"/>
</dbReference>
<dbReference type="PANTHER" id="PTHR30476">
    <property type="entry name" value="UPF0234 PROTEIN YAJQ"/>
    <property type="match status" value="1"/>
</dbReference>
<keyword evidence="5" id="KW-1185">Reference proteome</keyword>
<reference evidence="4 5" key="1">
    <citation type="submission" date="2015-01" db="EMBL/GenBank/DDBJ databases">
        <title>Desulfovibrio sp. JC271 draft genome sequence.</title>
        <authorList>
            <person name="Shivani Y."/>
            <person name="Subhash Y."/>
            <person name="Sasikala C."/>
            <person name="Ramana C.V."/>
        </authorList>
    </citation>
    <scope>NUCLEOTIDE SEQUENCE [LARGE SCALE GENOMIC DNA]</scope>
    <source>
        <strain evidence="4 5">JC271</strain>
    </source>
</reference>
<dbReference type="GO" id="GO:0005829">
    <property type="term" value="C:cytosol"/>
    <property type="evidence" value="ECO:0007669"/>
    <property type="project" value="TreeGrafter"/>
</dbReference>
<dbReference type="InterPro" id="IPR007551">
    <property type="entry name" value="YajQ/Smlt4090-like"/>
</dbReference>
<organism evidence="4 5">
    <name type="scientific">Halodesulfovibrio spirochaetisodalis</name>
    <dbReference type="NCBI Taxonomy" id="1560234"/>
    <lineage>
        <taxon>Bacteria</taxon>
        <taxon>Pseudomonadati</taxon>
        <taxon>Thermodesulfobacteriota</taxon>
        <taxon>Desulfovibrionia</taxon>
        <taxon>Desulfovibrionales</taxon>
        <taxon>Desulfovibrionaceae</taxon>
        <taxon>Halodesulfovibrio</taxon>
    </lineage>
</organism>
<proteinExistence type="inferred from homology"/>
<comment type="function">
    <text evidence="3">Nucleotide-binding protein.</text>
</comment>
<dbReference type="STRING" id="1560234.SP90_06295"/>
<dbReference type="RefSeq" id="WP_066853696.1">
    <property type="nucleotide sequence ID" value="NZ_JXMS01000008.1"/>
</dbReference>
<dbReference type="InterPro" id="IPR035571">
    <property type="entry name" value="UPF0234-like_C"/>
</dbReference>
<dbReference type="NCBIfam" id="NF003819">
    <property type="entry name" value="PRK05412.1"/>
    <property type="match status" value="1"/>
</dbReference>
<comment type="similarity">
    <text evidence="2 3">Belongs to the YajQ family.</text>
</comment>
<evidence type="ECO:0000256" key="2">
    <source>
        <dbReference type="ARBA" id="ARBA00093450"/>
    </source>
</evidence>
<dbReference type="Pfam" id="PF04461">
    <property type="entry name" value="YajQ"/>
    <property type="match status" value="1"/>
</dbReference>
<dbReference type="AlphaFoldDB" id="A0A1B7XFJ8"/>
<evidence type="ECO:0000313" key="5">
    <source>
        <dbReference type="Proteomes" id="UP000091979"/>
    </source>
</evidence>
<dbReference type="OrthoDB" id="9801447at2"/>
<dbReference type="PATRIC" id="fig|1560234.3.peg.3234"/>
<dbReference type="Gene3D" id="3.30.70.860">
    <property type="match status" value="1"/>
</dbReference>
<dbReference type="InterPro" id="IPR035570">
    <property type="entry name" value="UPF0234_N"/>
</dbReference>
<dbReference type="InterPro" id="IPR036183">
    <property type="entry name" value="YajQ-like_sf"/>
</dbReference>
<dbReference type="SUPFAM" id="SSF89963">
    <property type="entry name" value="YajQ-like"/>
    <property type="match status" value="2"/>
</dbReference>
<dbReference type="GO" id="GO:0000166">
    <property type="term" value="F:nucleotide binding"/>
    <property type="evidence" value="ECO:0007669"/>
    <property type="project" value="UniProtKB-UniRule"/>
</dbReference>
<evidence type="ECO:0000313" key="4">
    <source>
        <dbReference type="EMBL" id="OBQ54072.1"/>
    </source>
</evidence>
<accession>A0A1B7XFJ8</accession>
<sequence>MPSFDVVNKVDLQELDNAVNNVKKEVETRYDFRGTTTEISLDKGNKRLSILAADELKMKAVAEMLKTHCLRRKVDPQVLEFKDSEPTSKGALKREVVLKEGIEKDLAKKMVKEIKASKLKVQAQIQDDQLRVTGKKLDDLQAVIAMLKEADYGIPLQFVNMKS</sequence>
<evidence type="ECO:0000256" key="3">
    <source>
        <dbReference type="HAMAP-Rule" id="MF_00632"/>
    </source>
</evidence>
<dbReference type="Proteomes" id="UP000091979">
    <property type="component" value="Unassembled WGS sequence"/>
</dbReference>
<comment type="caution">
    <text evidence="4">The sequence shown here is derived from an EMBL/GenBank/DDBJ whole genome shotgun (WGS) entry which is preliminary data.</text>
</comment>
<gene>
    <name evidence="4" type="ORF">SP90_06295</name>
</gene>
<dbReference type="HAMAP" id="MF_00632">
    <property type="entry name" value="UPF0234"/>
    <property type="match status" value="1"/>
</dbReference>
<dbReference type="CDD" id="cd11740">
    <property type="entry name" value="YajQ_like"/>
    <property type="match status" value="1"/>
</dbReference>
<evidence type="ECO:0000256" key="1">
    <source>
        <dbReference type="ARBA" id="ARBA00022741"/>
    </source>
</evidence>
<dbReference type="Gene3D" id="3.30.70.990">
    <property type="entry name" value="YajQ-like, domain 2"/>
    <property type="match status" value="1"/>
</dbReference>
<name>A0A1B7XFJ8_9BACT</name>